<gene>
    <name evidence="1" type="ORF">ZEAMMB73_Zm00001d037857</name>
</gene>
<proteinExistence type="predicted"/>
<dbReference type="EnsemblPlants" id="Zm00001eb285070_T001">
    <property type="protein sequence ID" value="Zm00001eb285070_P001"/>
    <property type="gene ID" value="Zm00001eb285070"/>
</dbReference>
<reference evidence="3" key="1">
    <citation type="journal article" date="2009" name="Science">
        <title>The B73 maize genome: complexity, diversity, and dynamics.</title>
        <authorList>
            <person name="Schnable P.S."/>
            <person name="Ware D."/>
            <person name="Fulton R.S."/>
            <person name="Stein J.C."/>
            <person name="Wei F."/>
            <person name="Pasternak S."/>
            <person name="Liang C."/>
            <person name="Zhang J."/>
            <person name="Fulton L."/>
            <person name="Graves T.A."/>
            <person name="Minx P."/>
            <person name="Reily A.D."/>
            <person name="Courtney L."/>
            <person name="Kruchowski S.S."/>
            <person name="Tomlinson C."/>
            <person name="Strong C."/>
            <person name="Delehaunty K."/>
            <person name="Fronick C."/>
            <person name="Courtney B."/>
            <person name="Rock S.M."/>
            <person name="Belter E."/>
            <person name="Du F."/>
            <person name="Kim K."/>
            <person name="Abbott R.M."/>
            <person name="Cotton M."/>
            <person name="Levy A."/>
            <person name="Marchetto P."/>
            <person name="Ochoa K."/>
            <person name="Jackson S.M."/>
            <person name="Gillam B."/>
            <person name="Chen W."/>
            <person name="Yan L."/>
            <person name="Higginbotham J."/>
            <person name="Cardenas M."/>
            <person name="Waligorski J."/>
            <person name="Applebaum E."/>
            <person name="Phelps L."/>
            <person name="Falcone J."/>
            <person name="Kanchi K."/>
            <person name="Thane T."/>
            <person name="Scimone A."/>
            <person name="Thane N."/>
            <person name="Henke J."/>
            <person name="Wang T."/>
            <person name="Ruppert J."/>
            <person name="Shah N."/>
            <person name="Rotter K."/>
            <person name="Hodges J."/>
            <person name="Ingenthron E."/>
            <person name="Cordes M."/>
            <person name="Kohlberg S."/>
            <person name="Sgro J."/>
            <person name="Delgado B."/>
            <person name="Mead K."/>
            <person name="Chinwalla A."/>
            <person name="Leonard S."/>
            <person name="Crouse K."/>
            <person name="Collura K."/>
            <person name="Kudrna D."/>
            <person name="Currie J."/>
            <person name="He R."/>
            <person name="Angelova A."/>
            <person name="Rajasekar S."/>
            <person name="Mueller T."/>
            <person name="Lomeli R."/>
            <person name="Scara G."/>
            <person name="Ko A."/>
            <person name="Delaney K."/>
            <person name="Wissotski M."/>
            <person name="Lopez G."/>
            <person name="Campos D."/>
            <person name="Braidotti M."/>
            <person name="Ashley E."/>
            <person name="Golser W."/>
            <person name="Kim H."/>
            <person name="Lee S."/>
            <person name="Lin J."/>
            <person name="Dujmic Z."/>
            <person name="Kim W."/>
            <person name="Talag J."/>
            <person name="Zuccolo A."/>
            <person name="Fan C."/>
            <person name="Sebastian A."/>
            <person name="Kramer M."/>
            <person name="Spiegel L."/>
            <person name="Nascimento L."/>
            <person name="Zutavern T."/>
            <person name="Miller B."/>
            <person name="Ambroise C."/>
            <person name="Muller S."/>
            <person name="Spooner W."/>
            <person name="Narechania A."/>
            <person name="Ren L."/>
            <person name="Wei S."/>
            <person name="Kumari S."/>
            <person name="Faga B."/>
            <person name="Levy M.J."/>
            <person name="McMahan L."/>
            <person name="Van Buren P."/>
            <person name="Vaughn M.W."/>
            <person name="Ying K."/>
            <person name="Yeh C.-T."/>
            <person name="Emrich S.J."/>
            <person name="Jia Y."/>
            <person name="Kalyanaraman A."/>
            <person name="Hsia A.-P."/>
            <person name="Barbazuk W.B."/>
            <person name="Baucom R.S."/>
            <person name="Brutnell T.P."/>
            <person name="Carpita N.C."/>
            <person name="Chaparro C."/>
            <person name="Chia J.-M."/>
            <person name="Deragon J.-M."/>
            <person name="Estill J.C."/>
            <person name="Fu Y."/>
            <person name="Jeddeloh J.A."/>
            <person name="Han Y."/>
            <person name="Lee H."/>
            <person name="Li P."/>
            <person name="Lisch D.R."/>
            <person name="Liu S."/>
            <person name="Liu Z."/>
            <person name="Nagel D.H."/>
            <person name="McCann M.C."/>
            <person name="SanMiguel P."/>
            <person name="Myers A.M."/>
            <person name="Nettleton D."/>
            <person name="Nguyen J."/>
            <person name="Penning B.W."/>
            <person name="Ponnala L."/>
            <person name="Schneider K.L."/>
            <person name="Schwartz D.C."/>
            <person name="Sharma A."/>
            <person name="Soderlund C."/>
            <person name="Springer N.M."/>
            <person name="Sun Q."/>
            <person name="Wang H."/>
            <person name="Waterman M."/>
            <person name="Westerman R."/>
            <person name="Wolfgruber T.K."/>
            <person name="Yang L."/>
            <person name="Yu Y."/>
            <person name="Zhang L."/>
            <person name="Zhou S."/>
            <person name="Zhu Q."/>
            <person name="Bennetzen J.L."/>
            <person name="Dawe R.K."/>
            <person name="Jiang J."/>
            <person name="Jiang N."/>
            <person name="Presting G.G."/>
            <person name="Wessler S.R."/>
            <person name="Aluru S."/>
            <person name="Martienssen R.A."/>
            <person name="Clifton S.W."/>
            <person name="McCombie W.R."/>
            <person name="Wing R.A."/>
            <person name="Wilson R.K."/>
        </authorList>
    </citation>
    <scope>NUCLEOTIDE SEQUENCE [LARGE SCALE GENOMIC DNA]</scope>
    <source>
        <strain evidence="3">cv. B73</strain>
    </source>
</reference>
<dbReference type="Proteomes" id="UP000007305">
    <property type="component" value="Chromosome 6"/>
</dbReference>
<dbReference type="PaxDb" id="4577-GRMZM2G087740_P01"/>
<evidence type="ECO:0000313" key="3">
    <source>
        <dbReference type="Proteomes" id="UP000007305"/>
    </source>
</evidence>
<dbReference type="OMA" id="HHASNFS"/>
<evidence type="ECO:0000313" key="1">
    <source>
        <dbReference type="EMBL" id="AQK85001.1"/>
    </source>
</evidence>
<organism evidence="1">
    <name type="scientific">Zea mays</name>
    <name type="common">Maize</name>
    <dbReference type="NCBI Taxonomy" id="4577"/>
    <lineage>
        <taxon>Eukaryota</taxon>
        <taxon>Viridiplantae</taxon>
        <taxon>Streptophyta</taxon>
        <taxon>Embryophyta</taxon>
        <taxon>Tracheophyta</taxon>
        <taxon>Spermatophyta</taxon>
        <taxon>Magnoliopsida</taxon>
        <taxon>Liliopsida</taxon>
        <taxon>Poales</taxon>
        <taxon>Poaceae</taxon>
        <taxon>PACMAD clade</taxon>
        <taxon>Panicoideae</taxon>
        <taxon>Andropogonodae</taxon>
        <taxon>Andropogoneae</taxon>
        <taxon>Tripsacinae</taxon>
        <taxon>Zea</taxon>
    </lineage>
</organism>
<dbReference type="eggNOG" id="ENOG502SE5U">
    <property type="taxonomic scope" value="Eukaryota"/>
</dbReference>
<keyword evidence="3" id="KW-1185">Reference proteome</keyword>
<evidence type="ECO:0000313" key="2">
    <source>
        <dbReference type="EnsemblPlants" id="Zm00001eb285070_P001"/>
    </source>
</evidence>
<dbReference type="Gramene" id="Zm00001eb285070_T001">
    <property type="protein sequence ID" value="Zm00001eb285070_P001"/>
    <property type="gene ID" value="Zm00001eb285070"/>
</dbReference>
<dbReference type="AlphaFoldDB" id="A0A1D6M160"/>
<sequence>MGHWKSRHRSGRDEAARAKETRCLALACCPCYYVLGSVARGVARCLFVACYPVIQCCGLDECRHHHHASNFSHFR</sequence>
<accession>A0A1D6M160</accession>
<reference evidence="1" key="2">
    <citation type="submission" date="2015-12" db="EMBL/GenBank/DDBJ databases">
        <title>Update maize B73 reference genome by single molecule sequencing technologies.</title>
        <authorList>
            <consortium name="Maize Genome Sequencing Project"/>
            <person name="Ware D."/>
        </authorList>
    </citation>
    <scope>NUCLEOTIDE SEQUENCE</scope>
    <source>
        <tissue evidence="1">Seedling</tissue>
    </source>
</reference>
<reference evidence="2" key="4">
    <citation type="submission" date="2021-05" db="UniProtKB">
        <authorList>
            <consortium name="EnsemblPlants"/>
        </authorList>
    </citation>
    <scope>IDENTIFICATION</scope>
    <source>
        <strain evidence="2">cv. B73</strain>
    </source>
</reference>
<dbReference type="EMBL" id="CM000782">
    <property type="protein sequence ID" value="AQK85001.1"/>
    <property type="molecule type" value="Genomic_DNA"/>
</dbReference>
<name>A0A1D6M160_MAIZE</name>
<reference evidence="2" key="3">
    <citation type="submission" date="2019-07" db="EMBL/GenBank/DDBJ databases">
        <authorList>
            <person name="Seetharam A."/>
            <person name="Woodhouse M."/>
            <person name="Cannon E."/>
        </authorList>
    </citation>
    <scope>NUCLEOTIDE SEQUENCE [LARGE SCALE GENOMIC DNA]</scope>
    <source>
        <strain evidence="2">cv. B73</strain>
    </source>
</reference>
<protein>
    <submittedName>
        <fullName evidence="1 2">Uncharacterized protein</fullName>
    </submittedName>
</protein>